<keyword evidence="4 6" id="KW-1133">Transmembrane helix</keyword>
<feature type="transmembrane region" description="Helical" evidence="6">
    <location>
        <begin position="68"/>
        <end position="86"/>
    </location>
</feature>
<name>A0A9J6RQA8_9GAMM</name>
<dbReference type="GO" id="GO:0015171">
    <property type="term" value="F:amino acid transmembrane transporter activity"/>
    <property type="evidence" value="ECO:0007669"/>
    <property type="project" value="TreeGrafter"/>
</dbReference>
<dbReference type="InterPro" id="IPR001123">
    <property type="entry name" value="LeuE-type"/>
</dbReference>
<reference evidence="7 8" key="1">
    <citation type="submission" date="2022-12" db="EMBL/GenBank/DDBJ databases">
        <title>Dasania phycosphaerae sp. nov., isolated from particulate material of the south coast of Korea.</title>
        <authorList>
            <person name="Jiang Y."/>
        </authorList>
    </citation>
    <scope>NUCLEOTIDE SEQUENCE [LARGE SCALE GENOMIC DNA]</scope>
    <source>
        <strain evidence="7 8">GY-19</strain>
    </source>
</reference>
<protein>
    <submittedName>
        <fullName evidence="7">LysE family translocator</fullName>
    </submittedName>
</protein>
<dbReference type="PANTHER" id="PTHR30086:SF20">
    <property type="entry name" value="ARGININE EXPORTER PROTEIN ARGO-RELATED"/>
    <property type="match status" value="1"/>
</dbReference>
<evidence type="ECO:0000256" key="6">
    <source>
        <dbReference type="SAM" id="Phobius"/>
    </source>
</evidence>
<dbReference type="AlphaFoldDB" id="A0A9J6RQA8"/>
<keyword evidence="5 6" id="KW-0472">Membrane</keyword>
<keyword evidence="8" id="KW-1185">Reference proteome</keyword>
<proteinExistence type="predicted"/>
<evidence type="ECO:0000256" key="3">
    <source>
        <dbReference type="ARBA" id="ARBA00022692"/>
    </source>
</evidence>
<evidence type="ECO:0000313" key="8">
    <source>
        <dbReference type="Proteomes" id="UP001069090"/>
    </source>
</evidence>
<comment type="caution">
    <text evidence="7">The sequence shown here is derived from an EMBL/GenBank/DDBJ whole genome shotgun (WGS) entry which is preliminary data.</text>
</comment>
<evidence type="ECO:0000256" key="2">
    <source>
        <dbReference type="ARBA" id="ARBA00022475"/>
    </source>
</evidence>
<dbReference type="RefSeq" id="WP_258332383.1">
    <property type="nucleotide sequence ID" value="NZ_JAPTGG010000011.1"/>
</dbReference>
<evidence type="ECO:0000313" key="7">
    <source>
        <dbReference type="EMBL" id="MCZ0866221.1"/>
    </source>
</evidence>
<evidence type="ECO:0000256" key="5">
    <source>
        <dbReference type="ARBA" id="ARBA00023136"/>
    </source>
</evidence>
<dbReference type="Proteomes" id="UP001069090">
    <property type="component" value="Unassembled WGS sequence"/>
</dbReference>
<keyword evidence="2" id="KW-1003">Cell membrane</keyword>
<keyword evidence="3 6" id="KW-0812">Transmembrane</keyword>
<accession>A0A9J6RQA8</accession>
<evidence type="ECO:0000256" key="1">
    <source>
        <dbReference type="ARBA" id="ARBA00004651"/>
    </source>
</evidence>
<feature type="transmembrane region" description="Helical" evidence="6">
    <location>
        <begin position="130"/>
        <end position="154"/>
    </location>
</feature>
<sequence length="185" mass="20384">MIETLFLVLPLMLSPGPANLVTFALTARFGFAKILPFLLGISLVYIVIAIVLGAITSRLAEQYADVTNYIRVFGSCFIVYLGVKLLRRRNRNTLTKAPSLWNGITLQLLNPKYPPVVLSVFANSQNKNTLITAAILCIIGVTGLVIYASAGMFMRRQVNVEKQLGVLDFVFGLLLCFTGIWLLLS</sequence>
<dbReference type="GO" id="GO:0005886">
    <property type="term" value="C:plasma membrane"/>
    <property type="evidence" value="ECO:0007669"/>
    <property type="project" value="UniProtKB-SubCell"/>
</dbReference>
<feature type="transmembrane region" description="Helical" evidence="6">
    <location>
        <begin position="166"/>
        <end position="184"/>
    </location>
</feature>
<evidence type="ECO:0000256" key="4">
    <source>
        <dbReference type="ARBA" id="ARBA00022989"/>
    </source>
</evidence>
<dbReference type="EMBL" id="JAPTGG010000011">
    <property type="protein sequence ID" value="MCZ0866221.1"/>
    <property type="molecule type" value="Genomic_DNA"/>
</dbReference>
<dbReference type="Pfam" id="PF01810">
    <property type="entry name" value="LysE"/>
    <property type="match status" value="1"/>
</dbReference>
<organism evidence="7 8">
    <name type="scientific">Dasania phycosphaerae</name>
    <dbReference type="NCBI Taxonomy" id="2950436"/>
    <lineage>
        <taxon>Bacteria</taxon>
        <taxon>Pseudomonadati</taxon>
        <taxon>Pseudomonadota</taxon>
        <taxon>Gammaproteobacteria</taxon>
        <taxon>Cellvibrionales</taxon>
        <taxon>Spongiibacteraceae</taxon>
        <taxon>Dasania</taxon>
    </lineage>
</organism>
<gene>
    <name evidence="7" type="ORF">O0V09_13505</name>
</gene>
<comment type="subcellular location">
    <subcellularLocation>
        <location evidence="1">Cell membrane</location>
        <topology evidence="1">Multi-pass membrane protein</topology>
    </subcellularLocation>
</comment>
<feature type="transmembrane region" description="Helical" evidence="6">
    <location>
        <begin position="34"/>
        <end position="56"/>
    </location>
</feature>
<dbReference type="PANTHER" id="PTHR30086">
    <property type="entry name" value="ARGININE EXPORTER PROTEIN ARGO"/>
    <property type="match status" value="1"/>
</dbReference>